<proteinExistence type="predicted"/>
<sequence>MQKLTIAAAALTLALSGAAMAQTTGGSTEGNMNSPGSVKSNSEKGMQSRDMPATTGTATGATKAAPGSTENNMNSPGSVKSDAEKSGR</sequence>
<protein>
    <recommendedName>
        <fullName evidence="5">Pentapeptide MXKDX repeat protein</fullName>
    </recommendedName>
</protein>
<gene>
    <name evidence="3" type="ORF">F6X51_18935</name>
</gene>
<comment type="caution">
    <text evidence="3">The sequence shown here is derived from an EMBL/GenBank/DDBJ whole genome shotgun (WGS) entry which is preliminary data.</text>
</comment>
<keyword evidence="4" id="KW-1185">Reference proteome</keyword>
<feature type="region of interest" description="Disordered" evidence="1">
    <location>
        <begin position="20"/>
        <end position="88"/>
    </location>
</feature>
<evidence type="ECO:0008006" key="5">
    <source>
        <dbReference type="Google" id="ProtNLM"/>
    </source>
</evidence>
<name>A0A6N6MNA3_9HYPH</name>
<evidence type="ECO:0000313" key="4">
    <source>
        <dbReference type="Proteomes" id="UP000441523"/>
    </source>
</evidence>
<accession>A0A6N6MNA3</accession>
<dbReference type="EMBL" id="VZZJ01000018">
    <property type="protein sequence ID" value="KAB1071639.1"/>
    <property type="molecule type" value="Genomic_DNA"/>
</dbReference>
<feature type="compositionally biased region" description="Polar residues" evidence="1">
    <location>
        <begin position="68"/>
        <end position="78"/>
    </location>
</feature>
<feature type="compositionally biased region" description="Low complexity" evidence="1">
    <location>
        <begin position="53"/>
        <end position="65"/>
    </location>
</feature>
<evidence type="ECO:0000256" key="2">
    <source>
        <dbReference type="SAM" id="SignalP"/>
    </source>
</evidence>
<feature type="compositionally biased region" description="Polar residues" evidence="1">
    <location>
        <begin position="22"/>
        <end position="45"/>
    </location>
</feature>
<keyword evidence="2" id="KW-0732">Signal</keyword>
<organism evidence="3 4">
    <name type="scientific">Methylobacterium planeticum</name>
    <dbReference type="NCBI Taxonomy" id="2615211"/>
    <lineage>
        <taxon>Bacteria</taxon>
        <taxon>Pseudomonadati</taxon>
        <taxon>Pseudomonadota</taxon>
        <taxon>Alphaproteobacteria</taxon>
        <taxon>Hyphomicrobiales</taxon>
        <taxon>Methylobacteriaceae</taxon>
        <taxon>Methylobacterium</taxon>
    </lineage>
</organism>
<dbReference type="Proteomes" id="UP000441523">
    <property type="component" value="Unassembled WGS sequence"/>
</dbReference>
<evidence type="ECO:0000313" key="3">
    <source>
        <dbReference type="EMBL" id="KAB1071639.1"/>
    </source>
</evidence>
<dbReference type="RefSeq" id="WP_150965234.1">
    <property type="nucleotide sequence ID" value="NZ_VZZJ01000018.1"/>
</dbReference>
<evidence type="ECO:0000256" key="1">
    <source>
        <dbReference type="SAM" id="MobiDB-lite"/>
    </source>
</evidence>
<dbReference type="AlphaFoldDB" id="A0A6N6MNA3"/>
<reference evidence="3 4" key="1">
    <citation type="submission" date="2019-09" db="EMBL/GenBank/DDBJ databases">
        <title>YIM 132548 draft genome.</title>
        <authorList>
            <person name="Jiang L."/>
        </authorList>
    </citation>
    <scope>NUCLEOTIDE SEQUENCE [LARGE SCALE GENOMIC DNA]</scope>
    <source>
        <strain evidence="3 4">YIM 132548</strain>
    </source>
</reference>
<feature type="chain" id="PRO_5027115718" description="Pentapeptide MXKDX repeat protein" evidence="2">
    <location>
        <begin position="22"/>
        <end position="88"/>
    </location>
</feature>
<feature type="signal peptide" evidence="2">
    <location>
        <begin position="1"/>
        <end position="21"/>
    </location>
</feature>